<keyword evidence="1" id="KW-1185">Reference proteome</keyword>
<proteinExistence type="predicted"/>
<organism evidence="1 2">
    <name type="scientific">Clupea harengus</name>
    <name type="common">Atlantic herring</name>
    <dbReference type="NCBI Taxonomy" id="7950"/>
    <lineage>
        <taxon>Eukaryota</taxon>
        <taxon>Metazoa</taxon>
        <taxon>Chordata</taxon>
        <taxon>Craniata</taxon>
        <taxon>Vertebrata</taxon>
        <taxon>Euteleostomi</taxon>
        <taxon>Actinopterygii</taxon>
        <taxon>Neopterygii</taxon>
        <taxon>Teleostei</taxon>
        <taxon>Clupei</taxon>
        <taxon>Clupeiformes</taxon>
        <taxon>Clupeoidei</taxon>
        <taxon>Clupeidae</taxon>
        <taxon>Clupea</taxon>
    </lineage>
</organism>
<name>A0A6P8GGM7_CLUHA</name>
<dbReference type="GeneID" id="116223148"/>
<dbReference type="RefSeq" id="XP_031434592.1">
    <property type="nucleotide sequence ID" value="XM_031578732.1"/>
</dbReference>
<sequence length="111" mass="12907">MSGHTETPQLLMSVKEEIKEEEFDDFLQEYLSAIPKVEEKPGLEADCKTEIYTSPILTHKEDEYSPVEIKQEETSDLREYGHHDSTPTDLYMSLNLCLHLQCSLRRSKDPF</sequence>
<evidence type="ECO:0000313" key="1">
    <source>
        <dbReference type="Proteomes" id="UP000515152"/>
    </source>
</evidence>
<protein>
    <submittedName>
        <fullName evidence="2">Uncharacterized protein LOC116223148</fullName>
    </submittedName>
</protein>
<accession>A0A6P8GGM7</accession>
<dbReference type="Proteomes" id="UP000515152">
    <property type="component" value="Chromosome 13"/>
</dbReference>
<gene>
    <name evidence="2" type="primary">LOC116223148</name>
</gene>
<dbReference type="KEGG" id="char:116223148"/>
<dbReference type="AlphaFoldDB" id="A0A6P8GGM7"/>
<evidence type="ECO:0000313" key="2">
    <source>
        <dbReference type="RefSeq" id="XP_031434592.1"/>
    </source>
</evidence>
<reference evidence="2" key="1">
    <citation type="submission" date="2025-08" db="UniProtKB">
        <authorList>
            <consortium name="RefSeq"/>
        </authorList>
    </citation>
    <scope>IDENTIFICATION</scope>
</reference>